<keyword evidence="5 7" id="KW-0067">ATP-binding</keyword>
<dbReference type="CDD" id="cd00553">
    <property type="entry name" value="NAD_synthase"/>
    <property type="match status" value="1"/>
</dbReference>
<accession>A0A9D1MEG7</accession>
<feature type="active site" description="For glutaminase activity" evidence="7">
    <location>
        <position position="115"/>
    </location>
</feature>
<dbReference type="Pfam" id="PF02540">
    <property type="entry name" value="NAD_synthase"/>
    <property type="match status" value="1"/>
</dbReference>
<dbReference type="GO" id="GO:0008795">
    <property type="term" value="F:NAD+ synthase activity"/>
    <property type="evidence" value="ECO:0007669"/>
    <property type="project" value="UniProtKB-UniRule"/>
</dbReference>
<evidence type="ECO:0000313" key="12">
    <source>
        <dbReference type="Proteomes" id="UP000824081"/>
    </source>
</evidence>
<keyword evidence="4 7" id="KW-0547">Nucleotide-binding</keyword>
<dbReference type="InterPro" id="IPR014445">
    <property type="entry name" value="Gln-dep_NAD_synthase"/>
</dbReference>
<dbReference type="AlphaFoldDB" id="A0A9D1MEG7"/>
<dbReference type="GO" id="GO:0005524">
    <property type="term" value="F:ATP binding"/>
    <property type="evidence" value="ECO:0007669"/>
    <property type="project" value="UniProtKB-UniRule"/>
</dbReference>
<feature type="active site" description="Nucleophile; for glutaminase activity" evidence="7">
    <location>
        <position position="177"/>
    </location>
</feature>
<dbReference type="SUPFAM" id="SSF52402">
    <property type="entry name" value="Adenine nucleotide alpha hydrolases-like"/>
    <property type="match status" value="1"/>
</dbReference>
<dbReference type="EMBL" id="DVMZ01000060">
    <property type="protein sequence ID" value="HIU58900.1"/>
    <property type="molecule type" value="Genomic_DNA"/>
</dbReference>
<feature type="binding site" evidence="7">
    <location>
        <position position="604"/>
    </location>
    <ligand>
        <name>deamido-NAD(+)</name>
        <dbReference type="ChEBI" id="CHEBI:58437"/>
        <note>ligand shared between two neighboring subunits</note>
    </ligand>
</feature>
<dbReference type="PROSITE" id="PS50263">
    <property type="entry name" value="CN_HYDROLASE"/>
    <property type="match status" value="1"/>
</dbReference>
<keyword evidence="6 7" id="KW-0520">NAD</keyword>
<feature type="binding site" evidence="7">
    <location>
        <position position="121"/>
    </location>
    <ligand>
        <name>L-glutamine</name>
        <dbReference type="ChEBI" id="CHEBI:58359"/>
    </ligand>
</feature>
<evidence type="ECO:0000256" key="4">
    <source>
        <dbReference type="ARBA" id="ARBA00022741"/>
    </source>
</evidence>
<feature type="binding site" evidence="7">
    <location>
        <position position="210"/>
    </location>
    <ligand>
        <name>L-glutamine</name>
        <dbReference type="ChEBI" id="CHEBI:58359"/>
    </ligand>
</feature>
<feature type="binding site" evidence="7">
    <location>
        <position position="472"/>
    </location>
    <ligand>
        <name>deamido-NAD(+)</name>
        <dbReference type="ChEBI" id="CHEBI:58437"/>
        <note>ligand shared between two neighboring subunits</note>
    </ligand>
</feature>
<evidence type="ECO:0000256" key="8">
    <source>
        <dbReference type="PIRNR" id="PIRNR006630"/>
    </source>
</evidence>
<evidence type="ECO:0000256" key="1">
    <source>
        <dbReference type="ARBA" id="ARBA00005188"/>
    </source>
</evidence>
<dbReference type="InterPro" id="IPR003694">
    <property type="entry name" value="NAD_synthase"/>
</dbReference>
<evidence type="ECO:0000256" key="7">
    <source>
        <dbReference type="HAMAP-Rule" id="MF_02090"/>
    </source>
</evidence>
<dbReference type="NCBIfam" id="TIGR00552">
    <property type="entry name" value="nadE"/>
    <property type="match status" value="1"/>
</dbReference>
<dbReference type="GO" id="GO:0005737">
    <property type="term" value="C:cytoplasm"/>
    <property type="evidence" value="ECO:0007669"/>
    <property type="project" value="InterPro"/>
</dbReference>
<name>A0A9D1MEG7_9FIRM</name>
<dbReference type="InterPro" id="IPR041856">
    <property type="entry name" value="NAD+_synth_C"/>
</dbReference>
<evidence type="ECO:0000256" key="9">
    <source>
        <dbReference type="RuleBase" id="RU003811"/>
    </source>
</evidence>
<dbReference type="NCBIfam" id="NF002730">
    <property type="entry name" value="PRK02628.1"/>
    <property type="match status" value="1"/>
</dbReference>
<evidence type="ECO:0000256" key="6">
    <source>
        <dbReference type="ARBA" id="ARBA00023027"/>
    </source>
</evidence>
<evidence type="ECO:0000313" key="11">
    <source>
        <dbReference type="EMBL" id="HIU58900.1"/>
    </source>
</evidence>
<feature type="binding site" evidence="7">
    <location>
        <position position="467"/>
    </location>
    <ligand>
        <name>ATP</name>
        <dbReference type="ChEBI" id="CHEBI:30616"/>
    </ligand>
</feature>
<keyword evidence="3 7" id="KW-0436">Ligase</keyword>
<dbReference type="PANTHER" id="PTHR23090">
    <property type="entry name" value="NH 3 /GLUTAMINE-DEPENDENT NAD + SYNTHETASE"/>
    <property type="match status" value="1"/>
</dbReference>
<comment type="caution">
    <text evidence="11">The sequence shown here is derived from an EMBL/GenBank/DDBJ whole genome shotgun (WGS) entry which is preliminary data.</text>
</comment>
<dbReference type="PIRSF" id="PIRSF006630">
    <property type="entry name" value="NADS_GAT"/>
    <property type="match status" value="1"/>
</dbReference>
<evidence type="ECO:0000256" key="2">
    <source>
        <dbReference type="ARBA" id="ARBA00007145"/>
    </source>
</evidence>
<dbReference type="GO" id="GO:0004359">
    <property type="term" value="F:glutaminase activity"/>
    <property type="evidence" value="ECO:0007669"/>
    <property type="project" value="InterPro"/>
</dbReference>
<proteinExistence type="inferred from homology"/>
<feature type="binding site" evidence="7">
    <location>
        <position position="204"/>
    </location>
    <ligand>
        <name>L-glutamine</name>
        <dbReference type="ChEBI" id="CHEBI:58359"/>
    </ligand>
</feature>
<comment type="similarity">
    <text evidence="2 7 8">In the C-terminal section; belongs to the NAD synthetase family.</text>
</comment>
<comment type="similarity">
    <text evidence="9">Belongs to the NAD synthetase family.</text>
</comment>
<reference evidence="11" key="1">
    <citation type="submission" date="2020-10" db="EMBL/GenBank/DDBJ databases">
        <authorList>
            <person name="Gilroy R."/>
        </authorList>
    </citation>
    <scope>NUCLEOTIDE SEQUENCE</scope>
    <source>
        <strain evidence="11">11687</strain>
    </source>
</reference>
<comment type="catalytic activity">
    <reaction evidence="7 8">
        <text>deamido-NAD(+) + L-glutamine + ATP + H2O = L-glutamate + AMP + diphosphate + NAD(+) + H(+)</text>
        <dbReference type="Rhea" id="RHEA:24384"/>
        <dbReference type="ChEBI" id="CHEBI:15377"/>
        <dbReference type="ChEBI" id="CHEBI:15378"/>
        <dbReference type="ChEBI" id="CHEBI:29985"/>
        <dbReference type="ChEBI" id="CHEBI:30616"/>
        <dbReference type="ChEBI" id="CHEBI:33019"/>
        <dbReference type="ChEBI" id="CHEBI:57540"/>
        <dbReference type="ChEBI" id="CHEBI:58359"/>
        <dbReference type="ChEBI" id="CHEBI:58437"/>
        <dbReference type="ChEBI" id="CHEBI:456215"/>
        <dbReference type="EC" id="6.3.5.1"/>
    </reaction>
</comment>
<feature type="binding site" evidence="7">
    <location>
        <begin position="357"/>
        <end position="364"/>
    </location>
    <ligand>
        <name>ATP</name>
        <dbReference type="ChEBI" id="CHEBI:30616"/>
    </ligand>
</feature>
<dbReference type="InterPro" id="IPR003010">
    <property type="entry name" value="C-N_Hydrolase"/>
</dbReference>
<feature type="domain" description="CN hydrolase" evidence="10">
    <location>
        <begin position="6"/>
        <end position="275"/>
    </location>
</feature>
<dbReference type="Gene3D" id="3.60.110.10">
    <property type="entry name" value="Carbon-nitrogen hydrolase"/>
    <property type="match status" value="1"/>
</dbReference>
<protein>
    <recommendedName>
        <fullName evidence="7 8">Glutamine-dependent NAD(+) synthetase</fullName>
        <ecNumber evidence="7 8">6.3.5.1</ecNumber>
    </recommendedName>
    <alternativeName>
        <fullName evidence="7 8">NAD(+) synthase [glutamine-hydrolyzing]</fullName>
    </alternativeName>
</protein>
<feature type="binding site" evidence="7">
    <location>
        <begin position="477"/>
        <end position="480"/>
    </location>
    <ligand>
        <name>deamido-NAD(+)</name>
        <dbReference type="ChEBI" id="CHEBI:58437"/>
        <note>ligand shared between two neighboring subunits</note>
    </ligand>
</feature>
<dbReference type="Gene3D" id="3.40.50.620">
    <property type="entry name" value="HUPs"/>
    <property type="match status" value="1"/>
</dbReference>
<feature type="active site" description="Proton acceptor; for glutaminase activity" evidence="7">
    <location>
        <position position="46"/>
    </location>
</feature>
<dbReference type="SUPFAM" id="SSF56317">
    <property type="entry name" value="Carbon-nitrogen hydrolase"/>
    <property type="match status" value="1"/>
</dbReference>
<evidence type="ECO:0000256" key="3">
    <source>
        <dbReference type="ARBA" id="ARBA00022598"/>
    </source>
</evidence>
<comment type="pathway">
    <text evidence="1 7 8">Cofactor biosynthesis; NAD(+) biosynthesis; NAD(+) from deamido-NAD(+) (L-Gln route): step 1/1.</text>
</comment>
<dbReference type="Pfam" id="PF00795">
    <property type="entry name" value="CN_hydrolase"/>
    <property type="match status" value="1"/>
</dbReference>
<dbReference type="Gene3D" id="1.10.10.1140">
    <property type="entry name" value="Glutamine-dependent NAD+ synthetase, C-terminal domain"/>
    <property type="match status" value="1"/>
</dbReference>
<dbReference type="InterPro" id="IPR014729">
    <property type="entry name" value="Rossmann-like_a/b/a_fold"/>
</dbReference>
<dbReference type="GO" id="GO:0003952">
    <property type="term" value="F:NAD+ synthase (glutamine-hydrolyzing) activity"/>
    <property type="evidence" value="ECO:0007669"/>
    <property type="project" value="UniProtKB-UniRule"/>
</dbReference>
<dbReference type="HAMAP" id="MF_02090">
    <property type="entry name" value="NadE_glutamine_dep"/>
    <property type="match status" value="1"/>
</dbReference>
<gene>
    <name evidence="7" type="primary">nadE</name>
    <name evidence="11" type="ORF">IAC57_02245</name>
</gene>
<dbReference type="GO" id="GO:0009435">
    <property type="term" value="P:NAD+ biosynthetic process"/>
    <property type="evidence" value="ECO:0007669"/>
    <property type="project" value="UniProtKB-UniRule"/>
</dbReference>
<dbReference type="InterPro" id="IPR036526">
    <property type="entry name" value="C-N_Hydrolase_sf"/>
</dbReference>
<dbReference type="PANTHER" id="PTHR23090:SF9">
    <property type="entry name" value="GLUTAMINE-DEPENDENT NAD(+) SYNTHETASE"/>
    <property type="match status" value="1"/>
</dbReference>
<sequence length="645" mass="70687">MKYGFVKVAAVSPELRVADVKFNTLKIEEEIARQTQAGTEILVFPELSLCGYTCGDLFLQPLLIEACKSALKEITAFTKGISMLIFVGLPIAYKGNLYNCAAALCNGRVLGVVPKTNIPNYAEFYEKRYFIPAPEENFPAQYLGPEFSDENGCAEFGPNQIFFDEKQPDVRVACEICEDLWVGNPPSVRHAAAGATIIVNLSASDETIGKADYRRMLVRSQSGRNVCAYVYADAGSGESTTDMVFAGHDLIAENGSLLAESRLFSDGKCAAEIDVAFLAAERKKITTFRSTGEDGYAVTGAAFCGEGELSLRKISRTPFVPEESAELGSRAELILSMQAQALAKRLKHTGAKTAVIGISGGLDSSLALLVAARAFDILDKPRSQIVAVTMPGFGTTGRTYQNSLRLIGCVGAESKTVNISESVLRHFEDIGHDRNVLDVTYENAQARTRTMILMDLANKTGGLVIGTGDLSELALGWCTYNGDHMSMYAVNASVPKTLVRHLVRYEGTRAGGEEEKVLSDILSTEISPELLPPGKSGEIAQKTEDIVGPYELHDFFLYRAIRCGDTPKRVYYLAKYAFRGIYKEEVLLKWLKNFYRRFFSQQFKRSCIPDGVKIGSVTLSPRADWRMPSDASAALWLEELSPDEC</sequence>
<dbReference type="EC" id="6.3.5.1" evidence="7 8"/>
<evidence type="ECO:0000259" key="10">
    <source>
        <dbReference type="PROSITE" id="PS50263"/>
    </source>
</evidence>
<dbReference type="CDD" id="cd07570">
    <property type="entry name" value="GAT_Gln-NAD-synth"/>
    <property type="match status" value="1"/>
</dbReference>
<organism evidence="11 12">
    <name type="scientific">Candidatus Scatosoma pullistercoris</name>
    <dbReference type="NCBI Taxonomy" id="2840934"/>
    <lineage>
        <taxon>Bacteria</taxon>
        <taxon>Bacillati</taxon>
        <taxon>Bacillota</taxon>
        <taxon>Clostridia</taxon>
        <taxon>Candidatus Scatosoma</taxon>
    </lineage>
</organism>
<evidence type="ECO:0000256" key="5">
    <source>
        <dbReference type="ARBA" id="ARBA00022840"/>
    </source>
</evidence>
<dbReference type="Proteomes" id="UP000824081">
    <property type="component" value="Unassembled WGS sequence"/>
</dbReference>
<reference evidence="11" key="2">
    <citation type="journal article" date="2021" name="PeerJ">
        <title>Extensive microbial diversity within the chicken gut microbiome revealed by metagenomics and culture.</title>
        <authorList>
            <person name="Gilroy R."/>
            <person name="Ravi A."/>
            <person name="Getino M."/>
            <person name="Pursley I."/>
            <person name="Horton D.L."/>
            <person name="Alikhan N.F."/>
            <person name="Baker D."/>
            <person name="Gharbi K."/>
            <person name="Hall N."/>
            <person name="Watson M."/>
            <person name="Adriaenssens E.M."/>
            <person name="Foster-Nyarko E."/>
            <person name="Jarju S."/>
            <person name="Secka A."/>
            <person name="Antonio M."/>
            <person name="Oren A."/>
            <person name="Chaudhuri R.R."/>
            <person name="La Ragione R."/>
            <person name="Hildebrand F."/>
            <person name="Pallen M.J."/>
        </authorList>
    </citation>
    <scope>NUCLEOTIDE SEQUENCE</scope>
    <source>
        <strain evidence="11">11687</strain>
    </source>
</reference>
<comment type="function">
    <text evidence="7">Catalyzes the ATP-dependent amidation of deamido-NAD to form NAD. Uses L-glutamine as a nitrogen source.</text>
</comment>
<feature type="binding site" evidence="7">
    <location>
        <position position="443"/>
    </location>
    <ligand>
        <name>deamido-NAD(+)</name>
        <dbReference type="ChEBI" id="CHEBI:58437"/>
        <note>ligand shared between two neighboring subunits</note>
    </ligand>
</feature>
<dbReference type="InterPro" id="IPR022310">
    <property type="entry name" value="NAD/GMP_synthase"/>
</dbReference>